<dbReference type="AlphaFoldDB" id="A0A9N9K852"/>
<reference evidence="1" key="1">
    <citation type="submission" date="2021-06" db="EMBL/GenBank/DDBJ databases">
        <authorList>
            <person name="Kallberg Y."/>
            <person name="Tangrot J."/>
            <person name="Rosling A."/>
        </authorList>
    </citation>
    <scope>NUCLEOTIDE SEQUENCE</scope>
    <source>
        <strain evidence="1">FL966</strain>
    </source>
</reference>
<keyword evidence="2" id="KW-1185">Reference proteome</keyword>
<dbReference type="Proteomes" id="UP000789759">
    <property type="component" value="Unassembled WGS sequence"/>
</dbReference>
<proteinExistence type="predicted"/>
<dbReference type="OrthoDB" id="2431086at2759"/>
<name>A0A9N9K852_9GLOM</name>
<evidence type="ECO:0000313" key="2">
    <source>
        <dbReference type="Proteomes" id="UP000789759"/>
    </source>
</evidence>
<accession>A0A9N9K852</accession>
<evidence type="ECO:0000313" key="1">
    <source>
        <dbReference type="EMBL" id="CAG8811958.1"/>
    </source>
</evidence>
<protein>
    <submittedName>
        <fullName evidence="1">15481_t:CDS:1</fullName>
    </submittedName>
</protein>
<organism evidence="1 2">
    <name type="scientific">Cetraspora pellucida</name>
    <dbReference type="NCBI Taxonomy" id="1433469"/>
    <lineage>
        <taxon>Eukaryota</taxon>
        <taxon>Fungi</taxon>
        <taxon>Fungi incertae sedis</taxon>
        <taxon>Mucoromycota</taxon>
        <taxon>Glomeromycotina</taxon>
        <taxon>Glomeromycetes</taxon>
        <taxon>Diversisporales</taxon>
        <taxon>Gigasporaceae</taxon>
        <taxon>Cetraspora</taxon>
    </lineage>
</organism>
<feature type="non-terminal residue" evidence="1">
    <location>
        <position position="1"/>
    </location>
</feature>
<sequence length="610" mass="71122">MDNASPLSFNRGLIINAERIQLSDFIAYELQPQHKNDPIINTSFHARLVNSTTKKESFLLKNHVELSIDDLEHSQIFDTDDVALLTDETPTNDIFLIIQCTKVELIIKKESIKPSDELTCKVKEALKHYDPYHKLMDVFNSYGHFLPRKIILGHKIYRMTYLSVGNNSLEYNDKNNVKWTTLDDFPVTEFEDVLGRWEKFMSSYNFDLSYLVSINGEFIMKDKLKDWIEFCLKSDLDSLQVISCKKLYPLYEIFDLSLRQEIENILGISRKFESIPKINNKTNPINSKTVKERVLMAGIVPIKDPPYSYSINFPVRFKSNNYQVFGKLIQDDEPIDDIIIKFDFMDTQGFLIFIENYKLINKNSKISWILIGIPAEIGYFSTITRKINVLGSGSEPFELKPYNYVVLKVPENLPRDSVIVISYKYPPSNYEPNFVAEIRSYQNNKILLRLYCPNYESSDSEEYNEDYIEGNVEDYIEGNIEDYSKENIEENVEKKNIEGYSEENVENSIDTEMNKHTESYNQEFINKNSANNEDSKKCSNIKSKTSVDSNDIAIDVFGYENFNYDENNPINTSIYSIQWFILQNSDTTNLFEKMNYLNKIGQEFHLKTEP</sequence>
<dbReference type="EMBL" id="CAJVQA010039374">
    <property type="protein sequence ID" value="CAG8811958.1"/>
    <property type="molecule type" value="Genomic_DNA"/>
</dbReference>
<comment type="caution">
    <text evidence="1">The sequence shown here is derived from an EMBL/GenBank/DDBJ whole genome shotgun (WGS) entry which is preliminary data.</text>
</comment>
<gene>
    <name evidence="1" type="ORF">CPELLU_LOCUS18741</name>
</gene>